<protein>
    <recommendedName>
        <fullName evidence="2">Pyridoxamine 5'-phosphate oxidase putative domain-containing protein</fullName>
    </recommendedName>
</protein>
<comment type="caution">
    <text evidence="1">The sequence shown here is derived from an EMBL/GenBank/DDBJ whole genome shotgun (WGS) entry which is preliminary data.</text>
</comment>
<evidence type="ECO:0000313" key="1">
    <source>
        <dbReference type="EMBL" id="KKL22680.1"/>
    </source>
</evidence>
<accession>A0A0F9BLF0</accession>
<organism evidence="1">
    <name type="scientific">marine sediment metagenome</name>
    <dbReference type="NCBI Taxonomy" id="412755"/>
    <lineage>
        <taxon>unclassified sequences</taxon>
        <taxon>metagenomes</taxon>
        <taxon>ecological metagenomes</taxon>
    </lineage>
</organism>
<proteinExistence type="predicted"/>
<dbReference type="EMBL" id="LAZR01037259">
    <property type="protein sequence ID" value="KKL22680.1"/>
    <property type="molecule type" value="Genomic_DNA"/>
</dbReference>
<reference evidence="1" key="1">
    <citation type="journal article" date="2015" name="Nature">
        <title>Complex archaea that bridge the gap between prokaryotes and eukaryotes.</title>
        <authorList>
            <person name="Spang A."/>
            <person name="Saw J.H."/>
            <person name="Jorgensen S.L."/>
            <person name="Zaremba-Niedzwiedzka K."/>
            <person name="Martijn J."/>
            <person name="Lind A.E."/>
            <person name="van Eijk R."/>
            <person name="Schleper C."/>
            <person name="Guy L."/>
            <person name="Ettema T.J."/>
        </authorList>
    </citation>
    <scope>NUCLEOTIDE SEQUENCE</scope>
</reference>
<sequence length="228" mass="24765">GEMMIWKTRRNLEADPRLSILVLSADLRGWAIKGRFVEFQRTGAYFDHIMGSADIRYNAYSGIRSAGVIDVLDVPRTFAFSRASLLIDSLRSRWLARRLFGNSRRESVMPLQVQEKFRRLRAAKAVAFLGASGHPECLPALAMVSAGSAGLVWDGHGAEDLTGPKPGSGIAAAVITMEPVAYQVKGDFQGWHLSLGRKLGAIEVREAYSASPPLSGKRLPGAERSGGP</sequence>
<feature type="non-terminal residue" evidence="1">
    <location>
        <position position="1"/>
    </location>
</feature>
<evidence type="ECO:0008006" key="2">
    <source>
        <dbReference type="Google" id="ProtNLM"/>
    </source>
</evidence>
<name>A0A0F9BLF0_9ZZZZ</name>
<gene>
    <name evidence="1" type="ORF">LCGC14_2433010</name>
</gene>
<dbReference type="AlphaFoldDB" id="A0A0F9BLF0"/>